<name>A0AAV4UQM4_CAEEX</name>
<accession>A0AAV4UQM4</accession>
<organism evidence="2 3">
    <name type="scientific">Caerostris extrusa</name>
    <name type="common">Bark spider</name>
    <name type="synonym">Caerostris bankana</name>
    <dbReference type="NCBI Taxonomy" id="172846"/>
    <lineage>
        <taxon>Eukaryota</taxon>
        <taxon>Metazoa</taxon>
        <taxon>Ecdysozoa</taxon>
        <taxon>Arthropoda</taxon>
        <taxon>Chelicerata</taxon>
        <taxon>Arachnida</taxon>
        <taxon>Araneae</taxon>
        <taxon>Araneomorphae</taxon>
        <taxon>Entelegynae</taxon>
        <taxon>Araneoidea</taxon>
        <taxon>Araneidae</taxon>
        <taxon>Caerostris</taxon>
    </lineage>
</organism>
<gene>
    <name evidence="2" type="ORF">CEXT_628021</name>
</gene>
<dbReference type="EMBL" id="BPLR01013251">
    <property type="protein sequence ID" value="GIY59869.1"/>
    <property type="molecule type" value="Genomic_DNA"/>
</dbReference>
<reference evidence="2 3" key="1">
    <citation type="submission" date="2021-06" db="EMBL/GenBank/DDBJ databases">
        <title>Caerostris extrusa draft genome.</title>
        <authorList>
            <person name="Kono N."/>
            <person name="Arakawa K."/>
        </authorList>
    </citation>
    <scope>NUCLEOTIDE SEQUENCE [LARGE SCALE GENOMIC DNA]</scope>
</reference>
<feature type="compositionally biased region" description="Basic residues" evidence="1">
    <location>
        <begin position="13"/>
        <end position="23"/>
    </location>
</feature>
<dbReference type="AlphaFoldDB" id="A0AAV4UQM4"/>
<evidence type="ECO:0000256" key="1">
    <source>
        <dbReference type="SAM" id="MobiDB-lite"/>
    </source>
</evidence>
<evidence type="ECO:0000313" key="2">
    <source>
        <dbReference type="EMBL" id="GIY59869.1"/>
    </source>
</evidence>
<sequence>MSGSLVKKPNSQKAKKTSKRRSSYHPSTQDSTPFLISFVHSSIDHGFDRTCLGTLSGVSLIFCLPPQGSYEDTEGVFARMIELGDACLPAHPRISDIFEEQVQFGLSEFFNLG</sequence>
<evidence type="ECO:0000313" key="3">
    <source>
        <dbReference type="Proteomes" id="UP001054945"/>
    </source>
</evidence>
<protein>
    <submittedName>
        <fullName evidence="2">Uncharacterized protein</fullName>
    </submittedName>
</protein>
<comment type="caution">
    <text evidence="2">The sequence shown here is derived from an EMBL/GenBank/DDBJ whole genome shotgun (WGS) entry which is preliminary data.</text>
</comment>
<feature type="region of interest" description="Disordered" evidence="1">
    <location>
        <begin position="1"/>
        <end position="31"/>
    </location>
</feature>
<proteinExistence type="predicted"/>
<keyword evidence="3" id="KW-1185">Reference proteome</keyword>
<dbReference type="Proteomes" id="UP001054945">
    <property type="component" value="Unassembled WGS sequence"/>
</dbReference>